<name>A0ABP9GK12_9ACTN</name>
<organism evidence="2 3">
    <name type="scientific">Streptomonospora halophila</name>
    <dbReference type="NCBI Taxonomy" id="427369"/>
    <lineage>
        <taxon>Bacteria</taxon>
        <taxon>Bacillati</taxon>
        <taxon>Actinomycetota</taxon>
        <taxon>Actinomycetes</taxon>
        <taxon>Streptosporangiales</taxon>
        <taxon>Nocardiopsidaceae</taxon>
        <taxon>Streptomonospora</taxon>
    </lineage>
</organism>
<feature type="compositionally biased region" description="Low complexity" evidence="1">
    <location>
        <begin position="17"/>
        <end position="43"/>
    </location>
</feature>
<sequence length="99" mass="9572">MRAPASGLPAPPGASGGACSAAAGSPGASTVTSAAAAAPPAPRSRTAVLRRGVGEFGVTVVLCWFNGRGHLPAGLGGPAGFRGRTKGLLRTYIPLPGIP</sequence>
<feature type="region of interest" description="Disordered" evidence="1">
    <location>
        <begin position="1"/>
        <end position="43"/>
    </location>
</feature>
<dbReference type="PROSITE" id="PS51257">
    <property type="entry name" value="PROKAR_LIPOPROTEIN"/>
    <property type="match status" value="1"/>
</dbReference>
<dbReference type="EMBL" id="BAABIK010000017">
    <property type="protein sequence ID" value="GAA4946161.1"/>
    <property type="molecule type" value="Genomic_DNA"/>
</dbReference>
<keyword evidence="3" id="KW-1185">Reference proteome</keyword>
<reference evidence="3" key="1">
    <citation type="journal article" date="2019" name="Int. J. Syst. Evol. Microbiol.">
        <title>The Global Catalogue of Microorganisms (GCM) 10K type strain sequencing project: providing services to taxonomists for standard genome sequencing and annotation.</title>
        <authorList>
            <consortium name="The Broad Institute Genomics Platform"/>
            <consortium name="The Broad Institute Genome Sequencing Center for Infectious Disease"/>
            <person name="Wu L."/>
            <person name="Ma J."/>
        </authorList>
    </citation>
    <scope>NUCLEOTIDE SEQUENCE [LARGE SCALE GENOMIC DNA]</scope>
    <source>
        <strain evidence="3">JCM 18123</strain>
    </source>
</reference>
<evidence type="ECO:0000256" key="1">
    <source>
        <dbReference type="SAM" id="MobiDB-lite"/>
    </source>
</evidence>
<accession>A0ABP9GK12</accession>
<gene>
    <name evidence="2" type="ORF">GCM10023224_31910</name>
</gene>
<dbReference type="Proteomes" id="UP001499993">
    <property type="component" value="Unassembled WGS sequence"/>
</dbReference>
<evidence type="ECO:0000313" key="3">
    <source>
        <dbReference type="Proteomes" id="UP001499993"/>
    </source>
</evidence>
<comment type="caution">
    <text evidence="2">The sequence shown here is derived from an EMBL/GenBank/DDBJ whole genome shotgun (WGS) entry which is preliminary data.</text>
</comment>
<protein>
    <submittedName>
        <fullName evidence="2">Uncharacterized protein</fullName>
    </submittedName>
</protein>
<proteinExistence type="predicted"/>
<evidence type="ECO:0000313" key="2">
    <source>
        <dbReference type="EMBL" id="GAA4946161.1"/>
    </source>
</evidence>